<dbReference type="InterPro" id="IPR004245">
    <property type="entry name" value="DUF229"/>
</dbReference>
<evidence type="ECO:0000313" key="1">
    <source>
        <dbReference type="Proteomes" id="UP000001819"/>
    </source>
</evidence>
<dbReference type="RefSeq" id="XP_001356934.3">
    <property type="nucleotide sequence ID" value="XM_001356898.4"/>
</dbReference>
<protein>
    <submittedName>
        <fullName evidence="2">Uncharacterized protein</fullName>
    </submittedName>
</protein>
<sequence length="645" mass="75008">MLRLNEITFRKIGLCGILSCLALYAYVCKDMDTGPKISNAFFVNNEGCKMIALDVTSPEIEGYIKKPPGEYKCIDATWFGTKLIKGSWYLKLIRDIDQILIDHKLDNQTKIQCEYDRFDGKSDWQLEHYRTVTFNLVPPYRWKLEPSMYLRVFCYNSTKLMHEDAHFVIQPPPQELLEQSRSLKKWDRGNKTEPAESASDPLISVMILGLDSVSHLNFLRQMPRTANYLRHQMSHVEFWGYNKVGLNTFPNLIAMLTGKSEEENEKYWKKIQRMDNCPVIWKDFKKAGYNTSFGEDYPENSLFNFLKPGFGSKPTDHYLRPVLNSIMRTFSKDSMAWCSAGRTITDILLEMVENLLPHMQRHPFFSLFWWGQGFHDHLNFPSVVDQRFVRLLRRLDDTGITNNTFIFFMSDHGSSWGSFRKTFQGILEDNQPMLFILYPKWMKKRYPLAIRNLESNSHSLITTYDMHETMRDLLHLDSLQENRLKEKSRLLWKLPGPETPRGVSLFLPVPTWRTCNTSNIPIAYCLCQELTPLPLDAREVQLAAQTAVRSMNQLLETYLMCEQLQLKNVSSAYSSAPHMTKKHDIRDITVRFETIPGDAYFEASLRVTRGLLSLVGEIVRIDDSSNFNSNCISEVKLFPYCYCGL</sequence>
<proteinExistence type="predicted"/>
<dbReference type="InterPro" id="IPR017850">
    <property type="entry name" value="Alkaline_phosphatase_core_sf"/>
</dbReference>
<keyword evidence="1" id="KW-1185">Reference proteome</keyword>
<dbReference type="KEGG" id="dpo:4817518"/>
<dbReference type="Proteomes" id="UP000001819">
    <property type="component" value="Chromosome 4"/>
</dbReference>
<gene>
    <name evidence="2" type="primary">LOC4817518</name>
</gene>
<name>A0A6I8UKI9_DROPS</name>
<dbReference type="SUPFAM" id="SSF53649">
    <property type="entry name" value="Alkaline phosphatase-like"/>
    <property type="match status" value="1"/>
</dbReference>
<dbReference type="PANTHER" id="PTHR10974:SF1">
    <property type="entry name" value="FI08016P-RELATED"/>
    <property type="match status" value="1"/>
</dbReference>
<dbReference type="FunFam" id="3.40.720.10:FF:000017">
    <property type="entry name" value="Predicted protein"/>
    <property type="match status" value="1"/>
</dbReference>
<dbReference type="InParanoid" id="A0A6I8UKI9"/>
<accession>A0A6I8UKI9</accession>
<dbReference type="CDD" id="cd16021">
    <property type="entry name" value="ALP_like"/>
    <property type="match status" value="1"/>
</dbReference>
<dbReference type="GO" id="GO:0005615">
    <property type="term" value="C:extracellular space"/>
    <property type="evidence" value="ECO:0007669"/>
    <property type="project" value="TreeGrafter"/>
</dbReference>
<reference evidence="2" key="1">
    <citation type="submission" date="2025-08" db="UniProtKB">
        <authorList>
            <consortium name="RefSeq"/>
        </authorList>
    </citation>
    <scope>IDENTIFICATION</scope>
    <source>
        <strain evidence="2">MV-25-SWS-2005</strain>
        <tissue evidence="2">Whole body</tissue>
    </source>
</reference>
<dbReference type="ExpressionAtlas" id="A0A6I8UKI9">
    <property type="expression patterns" value="baseline"/>
</dbReference>
<evidence type="ECO:0000313" key="2">
    <source>
        <dbReference type="RefSeq" id="XP_001356934.3"/>
    </source>
</evidence>
<organism evidence="1 2">
    <name type="scientific">Drosophila pseudoobscura pseudoobscura</name>
    <name type="common">Fruit fly</name>
    <dbReference type="NCBI Taxonomy" id="46245"/>
    <lineage>
        <taxon>Eukaryota</taxon>
        <taxon>Metazoa</taxon>
        <taxon>Ecdysozoa</taxon>
        <taxon>Arthropoda</taxon>
        <taxon>Hexapoda</taxon>
        <taxon>Insecta</taxon>
        <taxon>Pterygota</taxon>
        <taxon>Neoptera</taxon>
        <taxon>Endopterygota</taxon>
        <taxon>Diptera</taxon>
        <taxon>Brachycera</taxon>
        <taxon>Muscomorpha</taxon>
        <taxon>Ephydroidea</taxon>
        <taxon>Drosophilidae</taxon>
        <taxon>Drosophila</taxon>
        <taxon>Sophophora</taxon>
    </lineage>
</organism>
<dbReference type="Pfam" id="PF02995">
    <property type="entry name" value="DUF229"/>
    <property type="match status" value="1"/>
</dbReference>
<dbReference type="AlphaFoldDB" id="A0A6I8UKI9"/>
<dbReference type="PANTHER" id="PTHR10974">
    <property type="entry name" value="FI08016P-RELATED"/>
    <property type="match status" value="1"/>
</dbReference>
<dbReference type="Gene3D" id="3.40.720.10">
    <property type="entry name" value="Alkaline Phosphatase, subunit A"/>
    <property type="match status" value="1"/>
</dbReference>